<reference evidence="1 2" key="2">
    <citation type="journal article" date="2022" name="Mol. Ecol. Resour.">
        <title>The genomes of chicory, endive, great burdock and yacon provide insights into Asteraceae paleo-polyploidization history and plant inulin production.</title>
        <authorList>
            <person name="Fan W."/>
            <person name="Wang S."/>
            <person name="Wang H."/>
            <person name="Wang A."/>
            <person name="Jiang F."/>
            <person name="Liu H."/>
            <person name="Zhao H."/>
            <person name="Xu D."/>
            <person name="Zhang Y."/>
        </authorList>
    </citation>
    <scope>NUCLEOTIDE SEQUENCE [LARGE SCALE GENOMIC DNA]</scope>
    <source>
        <strain evidence="2">cv. Punajuju</strain>
        <tissue evidence="1">Leaves</tissue>
    </source>
</reference>
<name>A0ACB9BK65_CICIN</name>
<evidence type="ECO:0000313" key="1">
    <source>
        <dbReference type="EMBL" id="KAI3722395.1"/>
    </source>
</evidence>
<reference evidence="2" key="1">
    <citation type="journal article" date="2022" name="Mol. Ecol. Resour.">
        <title>The genomes of chicory, endive, great burdock and yacon provide insights into Asteraceae palaeo-polyploidization history and plant inulin production.</title>
        <authorList>
            <person name="Fan W."/>
            <person name="Wang S."/>
            <person name="Wang H."/>
            <person name="Wang A."/>
            <person name="Jiang F."/>
            <person name="Liu H."/>
            <person name="Zhao H."/>
            <person name="Xu D."/>
            <person name="Zhang Y."/>
        </authorList>
    </citation>
    <scope>NUCLEOTIDE SEQUENCE [LARGE SCALE GENOMIC DNA]</scope>
    <source>
        <strain evidence="2">cv. Punajuju</strain>
    </source>
</reference>
<proteinExistence type="predicted"/>
<organism evidence="1 2">
    <name type="scientific">Cichorium intybus</name>
    <name type="common">Chicory</name>
    <dbReference type="NCBI Taxonomy" id="13427"/>
    <lineage>
        <taxon>Eukaryota</taxon>
        <taxon>Viridiplantae</taxon>
        <taxon>Streptophyta</taxon>
        <taxon>Embryophyta</taxon>
        <taxon>Tracheophyta</taxon>
        <taxon>Spermatophyta</taxon>
        <taxon>Magnoliopsida</taxon>
        <taxon>eudicotyledons</taxon>
        <taxon>Gunneridae</taxon>
        <taxon>Pentapetalae</taxon>
        <taxon>asterids</taxon>
        <taxon>campanulids</taxon>
        <taxon>Asterales</taxon>
        <taxon>Asteraceae</taxon>
        <taxon>Cichorioideae</taxon>
        <taxon>Cichorieae</taxon>
        <taxon>Cichoriinae</taxon>
        <taxon>Cichorium</taxon>
    </lineage>
</organism>
<dbReference type="Proteomes" id="UP001055811">
    <property type="component" value="Linkage Group LG06"/>
</dbReference>
<dbReference type="EMBL" id="CM042014">
    <property type="protein sequence ID" value="KAI3722395.1"/>
    <property type="molecule type" value="Genomic_DNA"/>
</dbReference>
<comment type="caution">
    <text evidence="1">The sequence shown here is derived from an EMBL/GenBank/DDBJ whole genome shotgun (WGS) entry which is preliminary data.</text>
</comment>
<accession>A0ACB9BK65</accession>
<keyword evidence="2" id="KW-1185">Reference proteome</keyword>
<gene>
    <name evidence="1" type="ORF">L2E82_33433</name>
</gene>
<evidence type="ECO:0000313" key="2">
    <source>
        <dbReference type="Proteomes" id="UP001055811"/>
    </source>
</evidence>
<protein>
    <submittedName>
        <fullName evidence="1">Uncharacterized protein</fullName>
    </submittedName>
</protein>
<sequence>MLGELRLDTMKIHIYDSFLEGHFYDRLVQQGHIQTFKKQVVALLDSINYWQNRGIPRIDVDLEFIMETWVPQQSGPLGDCAVWSCLLLEYAISGVRVFFHVNVKEAHWMLGELRLDTMKIHIYDSFLEGHFYDRLVQQGHIQTFKKQVVALLDSINYWQNRGIPRIDVDLEFIMETWVPQQSGPLGDCAVWSCLLLEYAISGVRVPVQGDEDYTPTDYAARRFRERMGRIYWASRSSYY</sequence>